<dbReference type="AlphaFoldDB" id="A0A1G2DFD7"/>
<evidence type="ECO:0000313" key="2">
    <source>
        <dbReference type="Proteomes" id="UP000178099"/>
    </source>
</evidence>
<accession>A0A1G2DFD7</accession>
<sequence length="119" mass="13391">MLTDQDIQKLKKVVATKEDLKEVHAEISGLRSNTEKGFEEVHAEISGLRSNTEKGFEEVHAEISDLKTLVQSLAVSVDGLAKSVDDLRIEYAAVLGKLDRHERWIKQIADKIGVHLDEW</sequence>
<comment type="caution">
    <text evidence="1">The sequence shown here is derived from an EMBL/GenBank/DDBJ whole genome shotgun (WGS) entry which is preliminary data.</text>
</comment>
<gene>
    <name evidence="1" type="ORF">A3D67_00065</name>
</gene>
<organism evidence="1 2">
    <name type="scientific">Candidatus Lloydbacteria bacterium RIFCSPHIGHO2_02_FULL_51_22</name>
    <dbReference type="NCBI Taxonomy" id="1798663"/>
    <lineage>
        <taxon>Bacteria</taxon>
        <taxon>Candidatus Lloydiibacteriota</taxon>
    </lineage>
</organism>
<proteinExistence type="predicted"/>
<dbReference type="EMBL" id="MHLN01000006">
    <property type="protein sequence ID" value="OGZ12367.1"/>
    <property type="molecule type" value="Genomic_DNA"/>
</dbReference>
<reference evidence="1 2" key="1">
    <citation type="journal article" date="2016" name="Nat. Commun.">
        <title>Thousands of microbial genomes shed light on interconnected biogeochemical processes in an aquifer system.</title>
        <authorList>
            <person name="Anantharaman K."/>
            <person name="Brown C.T."/>
            <person name="Hug L.A."/>
            <person name="Sharon I."/>
            <person name="Castelle C.J."/>
            <person name="Probst A.J."/>
            <person name="Thomas B.C."/>
            <person name="Singh A."/>
            <person name="Wilkins M.J."/>
            <person name="Karaoz U."/>
            <person name="Brodie E.L."/>
            <person name="Williams K.H."/>
            <person name="Hubbard S.S."/>
            <person name="Banfield J.F."/>
        </authorList>
    </citation>
    <scope>NUCLEOTIDE SEQUENCE [LARGE SCALE GENOMIC DNA]</scope>
</reference>
<dbReference type="Proteomes" id="UP000178099">
    <property type="component" value="Unassembled WGS sequence"/>
</dbReference>
<protein>
    <submittedName>
        <fullName evidence="1">Uncharacterized protein</fullName>
    </submittedName>
</protein>
<evidence type="ECO:0000313" key="1">
    <source>
        <dbReference type="EMBL" id="OGZ12367.1"/>
    </source>
</evidence>
<dbReference type="Gene3D" id="1.20.58.130">
    <property type="match status" value="1"/>
</dbReference>
<name>A0A1G2DFD7_9BACT</name>